<protein>
    <submittedName>
        <fullName evidence="1">Uncharacterized protein</fullName>
    </submittedName>
</protein>
<sequence>MAKAGCNGDGRNDLCWNGRSPYCRNGFDGFG</sequence>
<evidence type="ECO:0000313" key="2">
    <source>
        <dbReference type="Proteomes" id="UP000274786"/>
    </source>
</evidence>
<gene>
    <name evidence="1" type="ORF">BCL79_0274</name>
</gene>
<dbReference type="Proteomes" id="UP000274786">
    <property type="component" value="Unassembled WGS sequence"/>
</dbReference>
<comment type="caution">
    <text evidence="1">The sequence shown here is derived from an EMBL/GenBank/DDBJ whole genome shotgun (WGS) entry which is preliminary data.</text>
</comment>
<proteinExistence type="predicted"/>
<dbReference type="AlphaFoldDB" id="A0A498CQK8"/>
<accession>A0A498CQK8</accession>
<reference evidence="1 2" key="1">
    <citation type="submission" date="2018-10" db="EMBL/GenBank/DDBJ databases">
        <title>Comparative analysis of microorganisms from saline springs in Andes Mountain Range, Colombia.</title>
        <authorList>
            <person name="Rubin E."/>
        </authorList>
    </citation>
    <scope>NUCLEOTIDE SEQUENCE [LARGE SCALE GENOMIC DNA]</scope>
    <source>
        <strain evidence="1 2">USBA GBX 843</strain>
    </source>
</reference>
<evidence type="ECO:0000313" key="1">
    <source>
        <dbReference type="EMBL" id="RLK55902.1"/>
    </source>
</evidence>
<name>A0A498CQK8_9GAMM</name>
<dbReference type="EMBL" id="RCDC01000004">
    <property type="protein sequence ID" value="RLK55902.1"/>
    <property type="molecule type" value="Genomic_DNA"/>
</dbReference>
<organism evidence="1 2">
    <name type="scientific">Stenotrophomonas rhizophila</name>
    <dbReference type="NCBI Taxonomy" id="216778"/>
    <lineage>
        <taxon>Bacteria</taxon>
        <taxon>Pseudomonadati</taxon>
        <taxon>Pseudomonadota</taxon>
        <taxon>Gammaproteobacteria</taxon>
        <taxon>Lysobacterales</taxon>
        <taxon>Lysobacteraceae</taxon>
        <taxon>Stenotrophomonas</taxon>
    </lineage>
</organism>